<keyword evidence="3" id="KW-1185">Reference proteome</keyword>
<protein>
    <submittedName>
        <fullName evidence="2">Uncharacterized protein</fullName>
    </submittedName>
</protein>
<gene>
    <name evidence="2" type="ORF">Adt_06816</name>
</gene>
<organism evidence="2 3">
    <name type="scientific">Abeliophyllum distichum</name>
    <dbReference type="NCBI Taxonomy" id="126358"/>
    <lineage>
        <taxon>Eukaryota</taxon>
        <taxon>Viridiplantae</taxon>
        <taxon>Streptophyta</taxon>
        <taxon>Embryophyta</taxon>
        <taxon>Tracheophyta</taxon>
        <taxon>Spermatophyta</taxon>
        <taxon>Magnoliopsida</taxon>
        <taxon>eudicotyledons</taxon>
        <taxon>Gunneridae</taxon>
        <taxon>Pentapetalae</taxon>
        <taxon>asterids</taxon>
        <taxon>lamiids</taxon>
        <taxon>Lamiales</taxon>
        <taxon>Oleaceae</taxon>
        <taxon>Forsythieae</taxon>
        <taxon>Abeliophyllum</taxon>
    </lineage>
</organism>
<sequence length="102" mass="11484">MDKEKSLTVAKLELEKVMVERADAEAETVEAYQDAFVDTPEYQDLAQRLMTVGGEQLVERIMETHPEWDTFFLREASAEAHASKAVPIDNYDEDEGSSCADP</sequence>
<proteinExistence type="predicted"/>
<dbReference type="Proteomes" id="UP001604336">
    <property type="component" value="Unassembled WGS sequence"/>
</dbReference>
<evidence type="ECO:0000256" key="1">
    <source>
        <dbReference type="SAM" id="MobiDB-lite"/>
    </source>
</evidence>
<name>A0ABD1VA96_9LAMI</name>
<accession>A0ABD1VA96</accession>
<evidence type="ECO:0000313" key="2">
    <source>
        <dbReference type="EMBL" id="KAL2533465.1"/>
    </source>
</evidence>
<dbReference type="EMBL" id="JBFOLK010000002">
    <property type="protein sequence ID" value="KAL2533465.1"/>
    <property type="molecule type" value="Genomic_DNA"/>
</dbReference>
<comment type="caution">
    <text evidence="2">The sequence shown here is derived from an EMBL/GenBank/DDBJ whole genome shotgun (WGS) entry which is preliminary data.</text>
</comment>
<reference evidence="3" key="1">
    <citation type="submission" date="2024-07" db="EMBL/GenBank/DDBJ databases">
        <title>Two chromosome-level genome assemblies of Korean endemic species Abeliophyllum distichum and Forsythia ovata (Oleaceae).</title>
        <authorList>
            <person name="Jang H."/>
        </authorList>
    </citation>
    <scope>NUCLEOTIDE SEQUENCE [LARGE SCALE GENOMIC DNA]</scope>
</reference>
<dbReference type="AlphaFoldDB" id="A0ABD1VA96"/>
<feature type="region of interest" description="Disordered" evidence="1">
    <location>
        <begin position="80"/>
        <end position="102"/>
    </location>
</feature>
<evidence type="ECO:0000313" key="3">
    <source>
        <dbReference type="Proteomes" id="UP001604336"/>
    </source>
</evidence>